<keyword evidence="3" id="KW-1185">Reference proteome</keyword>
<organism evidence="2 3">
    <name type="scientific">Dryococelus australis</name>
    <dbReference type="NCBI Taxonomy" id="614101"/>
    <lineage>
        <taxon>Eukaryota</taxon>
        <taxon>Metazoa</taxon>
        <taxon>Ecdysozoa</taxon>
        <taxon>Arthropoda</taxon>
        <taxon>Hexapoda</taxon>
        <taxon>Insecta</taxon>
        <taxon>Pterygota</taxon>
        <taxon>Neoptera</taxon>
        <taxon>Polyneoptera</taxon>
        <taxon>Phasmatodea</taxon>
        <taxon>Verophasmatodea</taxon>
        <taxon>Anareolatae</taxon>
        <taxon>Phasmatidae</taxon>
        <taxon>Eurycanthinae</taxon>
        <taxon>Dryococelus</taxon>
    </lineage>
</organism>
<evidence type="ECO:0000256" key="1">
    <source>
        <dbReference type="SAM" id="MobiDB-lite"/>
    </source>
</evidence>
<dbReference type="Proteomes" id="UP001159363">
    <property type="component" value="Chromosome 9"/>
</dbReference>
<dbReference type="EMBL" id="JARBHB010000010">
    <property type="protein sequence ID" value="KAJ8873941.1"/>
    <property type="molecule type" value="Genomic_DNA"/>
</dbReference>
<sequence length="885" mass="98368">MGHKKEGLVVDCLAFANNTALIAKSLEVATLQVNCLRRQAAKVGLQMSLEKTQFFTHIKEANREMSLEQVIRPEALYVMECLSLNRRSPTEKLEVRERRILRKILGPIWEDGEFLRQHYSELYQYIERLSDCARKQRAAFYDHPTGMGVRLCEPDVAVNMAGPHRGRGEVEDRRADLLVLVGEQADEYVDGAQVVEAAHVVGADGALPDGASDGGEQGLVLQHGVLLGEAYQRVQAPALPHQHPRLLVLSALHTTLSLADLVSIEQHRNESTVETGDTRENQPTSTASSATPPRESNPVRLERRKLVLIFFCREENVDRPGPGTLWTIFSLHMYSDSTLGCTVFLQLHVVGGEMPHKIRYHALGPDPKLVLTLKKFTATYVRRSYDKGLQWAPNHLLPTRGSDIELCRKVDSNYSSVYNSPDFVEREIFGQGLSCRACDGHCRDEVSSECSRFLPSIHTVASTPMYHIVFWLAENGSSIQCMFVSFDIRGIVHRGFISSGLTANDEFYCQVLRRSTTTINTVIELSVRVSFSPETTWSINVMKARRVKSGRDGRQVRVTSEAHCCIVAMMGTTTSRCTDLMSEASSRMTPERFMASLLRADCDSDQSALAPALATSTCGRSSGGSSSMGVASAARRTSSRSTCRTQRPSHTGKDWEGIPPWSDFGKPWKTKIRMVEPGIEPGSSLICTGDSRANVEDMRRTRKFVYLIFGLWPVSTMELVTTRRDIRLPIMSGTRKRLINRLVGIERLDAAAHILAKLTHFTCTATEPHSVASSTADQPADVVLLGMRVPCVSTDQYCGETHQLGYAAELPDILPGLAHACHIGDGLRSEDLQVPRRQRQDVHQQRHAAQVRDAAPDVRVVRDLTQHGQRAELQASTSTMQTKLN</sequence>
<accession>A0ABQ9GPJ0</accession>
<gene>
    <name evidence="2" type="ORF">PR048_024779</name>
</gene>
<feature type="region of interest" description="Disordered" evidence="1">
    <location>
        <begin position="267"/>
        <end position="298"/>
    </location>
</feature>
<feature type="compositionally biased region" description="Low complexity" evidence="1">
    <location>
        <begin position="620"/>
        <end position="649"/>
    </location>
</feature>
<evidence type="ECO:0000313" key="3">
    <source>
        <dbReference type="Proteomes" id="UP001159363"/>
    </source>
</evidence>
<protein>
    <submittedName>
        <fullName evidence="2">Uncharacterized protein</fullName>
    </submittedName>
</protein>
<evidence type="ECO:0000313" key="2">
    <source>
        <dbReference type="EMBL" id="KAJ8873941.1"/>
    </source>
</evidence>
<name>A0ABQ9GPJ0_9NEOP</name>
<feature type="compositionally biased region" description="Polar residues" evidence="1">
    <location>
        <begin position="281"/>
        <end position="291"/>
    </location>
</feature>
<feature type="region of interest" description="Disordered" evidence="1">
    <location>
        <begin position="620"/>
        <end position="656"/>
    </location>
</feature>
<reference evidence="2 3" key="1">
    <citation type="submission" date="2023-02" db="EMBL/GenBank/DDBJ databases">
        <title>LHISI_Scaffold_Assembly.</title>
        <authorList>
            <person name="Stuart O.P."/>
            <person name="Cleave R."/>
            <person name="Magrath M.J.L."/>
            <person name="Mikheyev A.S."/>
        </authorList>
    </citation>
    <scope>NUCLEOTIDE SEQUENCE [LARGE SCALE GENOMIC DNA]</scope>
    <source>
        <strain evidence="2">Daus_M_001</strain>
        <tissue evidence="2">Leg muscle</tissue>
    </source>
</reference>
<proteinExistence type="predicted"/>
<comment type="caution">
    <text evidence="2">The sequence shown here is derived from an EMBL/GenBank/DDBJ whole genome shotgun (WGS) entry which is preliminary data.</text>
</comment>
<feature type="compositionally biased region" description="Basic and acidic residues" evidence="1">
    <location>
        <begin position="267"/>
        <end position="280"/>
    </location>
</feature>